<keyword evidence="2" id="KW-1185">Reference proteome</keyword>
<name>H2XKM8_CIOIN</name>
<organism evidence="1 2">
    <name type="scientific">Ciona intestinalis</name>
    <name type="common">Transparent sea squirt</name>
    <name type="synonym">Ascidia intestinalis</name>
    <dbReference type="NCBI Taxonomy" id="7719"/>
    <lineage>
        <taxon>Eukaryota</taxon>
        <taxon>Metazoa</taxon>
        <taxon>Chordata</taxon>
        <taxon>Tunicata</taxon>
        <taxon>Ascidiacea</taxon>
        <taxon>Phlebobranchia</taxon>
        <taxon>Cionidae</taxon>
        <taxon>Ciona</taxon>
    </lineage>
</organism>
<accession>H2XKM8</accession>
<sequence length="40" mass="4663">MKNLKVKPIWGKRDTSALAMLHSGKVNCLYKWNILKYKGQ</sequence>
<dbReference type="InParanoid" id="H2XKM8"/>
<evidence type="ECO:0000313" key="2">
    <source>
        <dbReference type="Proteomes" id="UP000008144"/>
    </source>
</evidence>
<dbReference type="Proteomes" id="UP000008144">
    <property type="component" value="Unassembled WGS sequence"/>
</dbReference>
<evidence type="ECO:0000313" key="1">
    <source>
        <dbReference type="Ensembl" id="ENSCINP00000030210.1"/>
    </source>
</evidence>
<dbReference type="HOGENOM" id="CLU_3299072_0_0_1"/>
<reference evidence="1" key="2">
    <citation type="submission" date="2025-08" db="UniProtKB">
        <authorList>
            <consortium name="Ensembl"/>
        </authorList>
    </citation>
    <scope>IDENTIFICATION</scope>
</reference>
<dbReference type="AlphaFoldDB" id="H2XKM8"/>
<proteinExistence type="predicted"/>
<reference evidence="1" key="3">
    <citation type="submission" date="2025-09" db="UniProtKB">
        <authorList>
            <consortium name="Ensembl"/>
        </authorList>
    </citation>
    <scope>IDENTIFICATION</scope>
</reference>
<dbReference type="Ensembl" id="ENSCINT00000035691.1">
    <property type="protein sequence ID" value="ENSCINP00000030210.1"/>
    <property type="gene ID" value="ENSCING00000021060.1"/>
</dbReference>
<reference evidence="2" key="1">
    <citation type="journal article" date="2002" name="Science">
        <title>The draft genome of Ciona intestinalis: insights into chordate and vertebrate origins.</title>
        <authorList>
            <person name="Dehal P."/>
            <person name="Satou Y."/>
            <person name="Campbell R.K."/>
            <person name="Chapman J."/>
            <person name="Degnan B."/>
            <person name="De Tomaso A."/>
            <person name="Davidson B."/>
            <person name="Di Gregorio A."/>
            <person name="Gelpke M."/>
            <person name="Goodstein D.M."/>
            <person name="Harafuji N."/>
            <person name="Hastings K.E."/>
            <person name="Ho I."/>
            <person name="Hotta K."/>
            <person name="Huang W."/>
            <person name="Kawashima T."/>
            <person name="Lemaire P."/>
            <person name="Martinez D."/>
            <person name="Meinertzhagen I.A."/>
            <person name="Necula S."/>
            <person name="Nonaka M."/>
            <person name="Putnam N."/>
            <person name="Rash S."/>
            <person name="Saiga H."/>
            <person name="Satake M."/>
            <person name="Terry A."/>
            <person name="Yamada L."/>
            <person name="Wang H.G."/>
            <person name="Awazu S."/>
            <person name="Azumi K."/>
            <person name="Boore J."/>
            <person name="Branno M."/>
            <person name="Chin-Bow S."/>
            <person name="DeSantis R."/>
            <person name="Doyle S."/>
            <person name="Francino P."/>
            <person name="Keys D.N."/>
            <person name="Haga S."/>
            <person name="Hayashi H."/>
            <person name="Hino K."/>
            <person name="Imai K.S."/>
            <person name="Inaba K."/>
            <person name="Kano S."/>
            <person name="Kobayashi K."/>
            <person name="Kobayashi M."/>
            <person name="Lee B.I."/>
            <person name="Makabe K.W."/>
            <person name="Manohar C."/>
            <person name="Matassi G."/>
            <person name="Medina M."/>
            <person name="Mochizuki Y."/>
            <person name="Mount S."/>
            <person name="Morishita T."/>
            <person name="Miura S."/>
            <person name="Nakayama A."/>
            <person name="Nishizaka S."/>
            <person name="Nomoto H."/>
            <person name="Ohta F."/>
            <person name="Oishi K."/>
            <person name="Rigoutsos I."/>
            <person name="Sano M."/>
            <person name="Sasaki A."/>
            <person name="Sasakura Y."/>
            <person name="Shoguchi E."/>
            <person name="Shin-i T."/>
            <person name="Spagnuolo A."/>
            <person name="Stainier D."/>
            <person name="Suzuki M.M."/>
            <person name="Tassy O."/>
            <person name="Takatori N."/>
            <person name="Tokuoka M."/>
            <person name="Yagi K."/>
            <person name="Yoshizaki F."/>
            <person name="Wada S."/>
            <person name="Zhang C."/>
            <person name="Hyatt P.D."/>
            <person name="Larimer F."/>
            <person name="Detter C."/>
            <person name="Doggett N."/>
            <person name="Glavina T."/>
            <person name="Hawkins T."/>
            <person name="Richardson P."/>
            <person name="Lucas S."/>
            <person name="Kohara Y."/>
            <person name="Levine M."/>
            <person name="Satoh N."/>
            <person name="Rokhsar D.S."/>
        </authorList>
    </citation>
    <scope>NUCLEOTIDE SEQUENCE [LARGE SCALE GENOMIC DNA]</scope>
</reference>
<protein>
    <submittedName>
        <fullName evidence="1">Uncharacterized protein</fullName>
    </submittedName>
</protein>